<dbReference type="RefSeq" id="WP_349054009.1">
    <property type="nucleotide sequence ID" value="NZ_JBBNPS010000013.1"/>
</dbReference>
<keyword evidence="1" id="KW-0812">Transmembrane</keyword>
<dbReference type="PANTHER" id="PTHR36834:SF1">
    <property type="entry name" value="INTEGRAL MEMBRANE PROTEIN"/>
    <property type="match status" value="1"/>
</dbReference>
<feature type="transmembrane region" description="Helical" evidence="1">
    <location>
        <begin position="102"/>
        <end position="124"/>
    </location>
</feature>
<dbReference type="InterPro" id="IPR006976">
    <property type="entry name" value="VanZ-like"/>
</dbReference>
<evidence type="ECO:0000256" key="1">
    <source>
        <dbReference type="SAM" id="Phobius"/>
    </source>
</evidence>
<protein>
    <submittedName>
        <fullName evidence="3">VanZ family protein</fullName>
    </submittedName>
</protein>
<dbReference type="InterPro" id="IPR053150">
    <property type="entry name" value="Teicoplanin_resist-assoc"/>
</dbReference>
<evidence type="ECO:0000313" key="3">
    <source>
        <dbReference type="EMBL" id="MEQ3353763.1"/>
    </source>
</evidence>
<feature type="domain" description="VanZ-like" evidence="2">
    <location>
        <begin position="72"/>
        <end position="174"/>
    </location>
</feature>
<organism evidence="3 4">
    <name type="scientific">Aedoeadaptatus acetigenes</name>
    <dbReference type="NCBI Taxonomy" id="2981723"/>
    <lineage>
        <taxon>Bacteria</taxon>
        <taxon>Bacillati</taxon>
        <taxon>Bacillota</taxon>
        <taxon>Tissierellia</taxon>
        <taxon>Tissierellales</taxon>
        <taxon>Peptoniphilaceae</taxon>
        <taxon>Aedoeadaptatus</taxon>
    </lineage>
</organism>
<proteinExistence type="predicted"/>
<comment type="caution">
    <text evidence="3">The sequence shown here is derived from an EMBL/GenBank/DDBJ whole genome shotgun (WGS) entry which is preliminary data.</text>
</comment>
<feature type="transmembrane region" description="Helical" evidence="1">
    <location>
        <begin position="41"/>
        <end position="59"/>
    </location>
</feature>
<dbReference type="Proteomes" id="UP001481872">
    <property type="component" value="Unassembled WGS sequence"/>
</dbReference>
<feature type="transmembrane region" description="Helical" evidence="1">
    <location>
        <begin position="157"/>
        <end position="174"/>
    </location>
</feature>
<keyword evidence="1" id="KW-1133">Transmembrane helix</keyword>
<evidence type="ECO:0000259" key="2">
    <source>
        <dbReference type="Pfam" id="PF04892"/>
    </source>
</evidence>
<dbReference type="EMBL" id="JBBNPS010000013">
    <property type="protein sequence ID" value="MEQ3353763.1"/>
    <property type="molecule type" value="Genomic_DNA"/>
</dbReference>
<reference evidence="3 4" key="1">
    <citation type="submission" date="2024-04" db="EMBL/GenBank/DDBJ databases">
        <title>Human intestinal bacterial collection.</title>
        <authorList>
            <person name="Pauvert C."/>
            <person name="Hitch T.C.A."/>
            <person name="Clavel T."/>
        </authorList>
    </citation>
    <scope>NUCLEOTIDE SEQUENCE [LARGE SCALE GENOMIC DNA]</scope>
    <source>
        <strain evidence="3 4">CLA-SR-H026</strain>
    </source>
</reference>
<keyword evidence="4" id="KW-1185">Reference proteome</keyword>
<feature type="transmembrane region" description="Helical" evidence="1">
    <location>
        <begin position="12"/>
        <end position="29"/>
    </location>
</feature>
<feature type="transmembrane region" description="Helical" evidence="1">
    <location>
        <begin position="133"/>
        <end position="151"/>
    </location>
</feature>
<keyword evidence="1" id="KW-0472">Membrane</keyword>
<accession>A0ABV1J6E5</accession>
<dbReference type="Pfam" id="PF04892">
    <property type="entry name" value="VanZ"/>
    <property type="match status" value="1"/>
</dbReference>
<evidence type="ECO:0000313" key="4">
    <source>
        <dbReference type="Proteomes" id="UP001481872"/>
    </source>
</evidence>
<gene>
    <name evidence="3" type="ORF">AAA081_05530</name>
</gene>
<dbReference type="PANTHER" id="PTHR36834">
    <property type="entry name" value="MEMBRANE PROTEIN-RELATED"/>
    <property type="match status" value="1"/>
</dbReference>
<sequence>MIYYVMKKTPIVVFFSFFAFSFLRTQFFSKQKKKSNRKRERLLLAFSTYCLWLLFFLLIDNERLEMGGVLLGIDTELADWKLNLVPFATIKAFWRYGSFTGMFLNIFGNILIAVPLGFLSPVLFRRLKDLRPLFLLYGGVFLLVETLQFFTGRSADIDDWLLNMLGIFLGYALSKKQRRFPEKIYRR</sequence>
<name>A0ABV1J6E5_9FIRM</name>